<evidence type="ECO:0000256" key="1">
    <source>
        <dbReference type="SAM" id="MobiDB-lite"/>
    </source>
</evidence>
<name>A0AAE0HAF6_9PEZI</name>
<evidence type="ECO:0000313" key="2">
    <source>
        <dbReference type="EMBL" id="KAK3292944.1"/>
    </source>
</evidence>
<organism evidence="2 3">
    <name type="scientific">Chaetomium fimeti</name>
    <dbReference type="NCBI Taxonomy" id="1854472"/>
    <lineage>
        <taxon>Eukaryota</taxon>
        <taxon>Fungi</taxon>
        <taxon>Dikarya</taxon>
        <taxon>Ascomycota</taxon>
        <taxon>Pezizomycotina</taxon>
        <taxon>Sordariomycetes</taxon>
        <taxon>Sordariomycetidae</taxon>
        <taxon>Sordariales</taxon>
        <taxon>Chaetomiaceae</taxon>
        <taxon>Chaetomium</taxon>
    </lineage>
</organism>
<reference evidence="2" key="2">
    <citation type="submission" date="2023-06" db="EMBL/GenBank/DDBJ databases">
        <authorList>
            <consortium name="Lawrence Berkeley National Laboratory"/>
            <person name="Haridas S."/>
            <person name="Hensen N."/>
            <person name="Bonometti L."/>
            <person name="Westerberg I."/>
            <person name="Brannstrom I.O."/>
            <person name="Guillou S."/>
            <person name="Cros-Aarteil S."/>
            <person name="Calhoun S."/>
            <person name="Kuo A."/>
            <person name="Mondo S."/>
            <person name="Pangilinan J."/>
            <person name="Riley R."/>
            <person name="Labutti K."/>
            <person name="Andreopoulos B."/>
            <person name="Lipzen A."/>
            <person name="Chen C."/>
            <person name="Yanf M."/>
            <person name="Daum C."/>
            <person name="Ng V."/>
            <person name="Clum A."/>
            <person name="Steindorff A."/>
            <person name="Ohm R."/>
            <person name="Martin F."/>
            <person name="Silar P."/>
            <person name="Natvig D."/>
            <person name="Lalanne C."/>
            <person name="Gautier V."/>
            <person name="Ament-Velasquez S.L."/>
            <person name="Kruys A."/>
            <person name="Hutchinson M.I."/>
            <person name="Powell A.J."/>
            <person name="Barry K."/>
            <person name="Miller A.N."/>
            <person name="Grigoriev I.V."/>
            <person name="Debuchy R."/>
            <person name="Gladieux P."/>
            <person name="Thoren M.H."/>
            <person name="Johannesson H."/>
        </authorList>
    </citation>
    <scope>NUCLEOTIDE SEQUENCE</scope>
    <source>
        <strain evidence="2">CBS 168.71</strain>
    </source>
</reference>
<evidence type="ECO:0000313" key="3">
    <source>
        <dbReference type="Proteomes" id="UP001278766"/>
    </source>
</evidence>
<comment type="caution">
    <text evidence="2">The sequence shown here is derived from an EMBL/GenBank/DDBJ whole genome shotgun (WGS) entry which is preliminary data.</text>
</comment>
<feature type="compositionally biased region" description="Basic residues" evidence="1">
    <location>
        <begin position="1"/>
        <end position="10"/>
    </location>
</feature>
<feature type="region of interest" description="Disordered" evidence="1">
    <location>
        <begin position="1"/>
        <end position="22"/>
    </location>
</feature>
<reference evidence="2" key="1">
    <citation type="journal article" date="2023" name="Mol. Phylogenet. Evol.">
        <title>Genome-scale phylogeny and comparative genomics of the fungal order Sordariales.</title>
        <authorList>
            <person name="Hensen N."/>
            <person name="Bonometti L."/>
            <person name="Westerberg I."/>
            <person name="Brannstrom I.O."/>
            <person name="Guillou S."/>
            <person name="Cros-Aarteil S."/>
            <person name="Calhoun S."/>
            <person name="Haridas S."/>
            <person name="Kuo A."/>
            <person name="Mondo S."/>
            <person name="Pangilinan J."/>
            <person name="Riley R."/>
            <person name="LaButti K."/>
            <person name="Andreopoulos B."/>
            <person name="Lipzen A."/>
            <person name="Chen C."/>
            <person name="Yan M."/>
            <person name="Daum C."/>
            <person name="Ng V."/>
            <person name="Clum A."/>
            <person name="Steindorff A."/>
            <person name="Ohm R.A."/>
            <person name="Martin F."/>
            <person name="Silar P."/>
            <person name="Natvig D.O."/>
            <person name="Lalanne C."/>
            <person name="Gautier V."/>
            <person name="Ament-Velasquez S.L."/>
            <person name="Kruys A."/>
            <person name="Hutchinson M.I."/>
            <person name="Powell A.J."/>
            <person name="Barry K."/>
            <person name="Miller A.N."/>
            <person name="Grigoriev I.V."/>
            <person name="Debuchy R."/>
            <person name="Gladieux P."/>
            <person name="Hiltunen Thoren M."/>
            <person name="Johannesson H."/>
        </authorList>
    </citation>
    <scope>NUCLEOTIDE SEQUENCE</scope>
    <source>
        <strain evidence="2">CBS 168.71</strain>
    </source>
</reference>
<proteinExistence type="predicted"/>
<sequence>RYLRYGTGHRKQPDNRNHSLPTSSTTFGTFTIGFYIRSLPHLHLPSLLLYRFRWTKSGPIKTVIDTLKESGALNEKLEYQPKHTIHNKYMEYKAADRRAGEDRVAYNQKANELKVNGAHEQETHKQLAPLAAAAYKSAKIHADKRRAFNERYKDVLVARGRDIYKGHVEAAKNAEASSKKYAAKAQTHQKDRKR</sequence>
<gene>
    <name evidence="2" type="ORF">B0H64DRAFT_203660</name>
</gene>
<dbReference type="RefSeq" id="XP_062656458.1">
    <property type="nucleotide sequence ID" value="XM_062799301.1"/>
</dbReference>
<feature type="compositionally biased region" description="Low complexity" evidence="1">
    <location>
        <begin position="173"/>
        <end position="185"/>
    </location>
</feature>
<feature type="non-terminal residue" evidence="2">
    <location>
        <position position="1"/>
    </location>
</feature>
<keyword evidence="3" id="KW-1185">Reference proteome</keyword>
<accession>A0AAE0HAF6</accession>
<protein>
    <submittedName>
        <fullName evidence="2">Uncharacterized protein</fullName>
    </submittedName>
</protein>
<dbReference type="EMBL" id="JAUEPN010000006">
    <property type="protein sequence ID" value="KAK3292944.1"/>
    <property type="molecule type" value="Genomic_DNA"/>
</dbReference>
<feature type="region of interest" description="Disordered" evidence="1">
    <location>
        <begin position="172"/>
        <end position="194"/>
    </location>
</feature>
<dbReference type="Proteomes" id="UP001278766">
    <property type="component" value="Unassembled WGS sequence"/>
</dbReference>
<dbReference type="GeneID" id="87836249"/>
<dbReference type="AlphaFoldDB" id="A0AAE0HAF6"/>